<dbReference type="InterPro" id="IPR001677">
    <property type="entry name" value="TbpB_B_D"/>
</dbReference>
<evidence type="ECO:0000313" key="4">
    <source>
        <dbReference type="Proteomes" id="UP000054823"/>
    </source>
</evidence>
<proteinExistence type="predicted"/>
<dbReference type="InterPro" id="IPR011250">
    <property type="entry name" value="OMP/PagP_B-barrel"/>
</dbReference>
<dbReference type="EMBL" id="CYPW01000025">
    <property type="protein sequence ID" value="CUH53122.1"/>
    <property type="molecule type" value="Genomic_DNA"/>
</dbReference>
<feature type="compositionally biased region" description="Polar residues" evidence="1">
    <location>
        <begin position="1"/>
        <end position="10"/>
    </location>
</feature>
<evidence type="ECO:0000256" key="1">
    <source>
        <dbReference type="SAM" id="MobiDB-lite"/>
    </source>
</evidence>
<dbReference type="SUPFAM" id="SSF56925">
    <property type="entry name" value="OMPA-like"/>
    <property type="match status" value="1"/>
</dbReference>
<dbReference type="AlphaFoldDB" id="A0A0P1ESI1"/>
<accession>A0A0P1ESI1</accession>
<evidence type="ECO:0000313" key="3">
    <source>
        <dbReference type="EMBL" id="CUH53122.1"/>
    </source>
</evidence>
<dbReference type="Gene3D" id="2.40.160.90">
    <property type="match status" value="1"/>
</dbReference>
<feature type="domain" description="Transferrin-binding protein B C-lobe/N-lobe beta-barrel" evidence="2">
    <location>
        <begin position="117"/>
        <end position="239"/>
    </location>
</feature>
<dbReference type="STRING" id="321267.SHM7688_02574"/>
<reference evidence="3 4" key="1">
    <citation type="submission" date="2015-09" db="EMBL/GenBank/DDBJ databases">
        <authorList>
            <consortium name="Swine Surveillance"/>
        </authorList>
    </citation>
    <scope>NUCLEOTIDE SEQUENCE [LARGE SCALE GENOMIC DNA]</scope>
    <source>
        <strain evidence="3 4">CECT 7688</strain>
    </source>
</reference>
<sequence>MNYRRNTVTGRLTFEDPSRPTDSTLTATFRNGEQVATRATAGSSGFNIDTRDDGTSSVSQHIAVLSSSSDRSVAIFANPETAGLDHTSYGTWLDGDTNTRGSVAAGSYGSRTAAADVPTSGTATYNGKGVGMATVGDGDLYGTEFDVTLSTTDFNTVAISSNNTLATNLIDGGTSRLSSLDFNGTGTITDSGFNANLTSGSGTGSTQGNFFGPNAEEVGGTFSVSGSTVTHIGAYGASQP</sequence>
<feature type="region of interest" description="Disordered" evidence="1">
    <location>
        <begin position="1"/>
        <end position="23"/>
    </location>
</feature>
<evidence type="ECO:0000259" key="2">
    <source>
        <dbReference type="Pfam" id="PF01298"/>
    </source>
</evidence>
<dbReference type="Proteomes" id="UP000054823">
    <property type="component" value="Unassembled WGS sequence"/>
</dbReference>
<protein>
    <submittedName>
        <fullName evidence="3">Transferrin binding protein-like solute binding protein</fullName>
    </submittedName>
</protein>
<keyword evidence="4" id="KW-1185">Reference proteome</keyword>
<name>A0A0P1ESI1_9RHOB</name>
<organism evidence="3 4">
    <name type="scientific">Shimia marina</name>
    <dbReference type="NCBI Taxonomy" id="321267"/>
    <lineage>
        <taxon>Bacteria</taxon>
        <taxon>Pseudomonadati</taxon>
        <taxon>Pseudomonadota</taxon>
        <taxon>Alphaproteobacteria</taxon>
        <taxon>Rhodobacterales</taxon>
        <taxon>Roseobacteraceae</taxon>
    </lineage>
</organism>
<dbReference type="Pfam" id="PF01298">
    <property type="entry name" value="TbpB_B_D"/>
    <property type="match status" value="1"/>
</dbReference>
<gene>
    <name evidence="3" type="ORF">SHM7688_02574</name>
</gene>